<evidence type="ECO:0000313" key="1">
    <source>
        <dbReference type="EMBL" id="MCE3049414.1"/>
    </source>
</evidence>
<evidence type="ECO:0000313" key="2">
    <source>
        <dbReference type="Proteomes" id="UP000823775"/>
    </source>
</evidence>
<organism evidence="1 2">
    <name type="scientific">Datura stramonium</name>
    <name type="common">Jimsonweed</name>
    <name type="synonym">Common thornapple</name>
    <dbReference type="NCBI Taxonomy" id="4076"/>
    <lineage>
        <taxon>Eukaryota</taxon>
        <taxon>Viridiplantae</taxon>
        <taxon>Streptophyta</taxon>
        <taxon>Embryophyta</taxon>
        <taxon>Tracheophyta</taxon>
        <taxon>Spermatophyta</taxon>
        <taxon>Magnoliopsida</taxon>
        <taxon>eudicotyledons</taxon>
        <taxon>Gunneridae</taxon>
        <taxon>Pentapetalae</taxon>
        <taxon>asterids</taxon>
        <taxon>lamiids</taxon>
        <taxon>Solanales</taxon>
        <taxon>Solanaceae</taxon>
        <taxon>Solanoideae</taxon>
        <taxon>Datureae</taxon>
        <taxon>Datura</taxon>
    </lineage>
</organism>
<gene>
    <name evidence="1" type="ORF">HAX54_044791</name>
</gene>
<comment type="caution">
    <text evidence="1">The sequence shown here is derived from an EMBL/GenBank/DDBJ whole genome shotgun (WGS) entry which is preliminary data.</text>
</comment>
<accession>A0ABS8WJW5</accession>
<protein>
    <submittedName>
        <fullName evidence="1">Uncharacterized protein</fullName>
    </submittedName>
</protein>
<dbReference type="EMBL" id="JACEIK010006874">
    <property type="protein sequence ID" value="MCE3049414.1"/>
    <property type="molecule type" value="Genomic_DNA"/>
</dbReference>
<feature type="non-terminal residue" evidence="1">
    <location>
        <position position="96"/>
    </location>
</feature>
<keyword evidence="2" id="KW-1185">Reference proteome</keyword>
<sequence>MARVRGEYPHEQMSGRRYHADTLYRFLESPADCDRDQYKYVTIRIWLCDRDQYSVGKWRMPVKLNYFLEQYRCSGGIPTPARPRQLYRCSVAQSKR</sequence>
<dbReference type="Proteomes" id="UP000823775">
    <property type="component" value="Unassembled WGS sequence"/>
</dbReference>
<proteinExistence type="predicted"/>
<name>A0ABS8WJW5_DATST</name>
<reference evidence="1 2" key="1">
    <citation type="journal article" date="2021" name="BMC Genomics">
        <title>Datura genome reveals duplications of psychoactive alkaloid biosynthetic genes and high mutation rate following tissue culture.</title>
        <authorList>
            <person name="Rajewski A."/>
            <person name="Carter-House D."/>
            <person name="Stajich J."/>
            <person name="Litt A."/>
        </authorList>
    </citation>
    <scope>NUCLEOTIDE SEQUENCE [LARGE SCALE GENOMIC DNA]</scope>
    <source>
        <strain evidence="1">AR-01</strain>
    </source>
</reference>